<dbReference type="Proteomes" id="UP000053352">
    <property type="component" value="Unassembled WGS sequence"/>
</dbReference>
<feature type="region of interest" description="Disordered" evidence="1">
    <location>
        <begin position="60"/>
        <end position="82"/>
    </location>
</feature>
<dbReference type="AlphaFoldDB" id="A0A0V8RWK8"/>
<comment type="caution">
    <text evidence="2">The sequence shown here is derived from an EMBL/GenBank/DDBJ whole genome shotgun (WGS) entry which is preliminary data.</text>
</comment>
<evidence type="ECO:0000256" key="1">
    <source>
        <dbReference type="SAM" id="MobiDB-lite"/>
    </source>
</evidence>
<sequence>MAGGDGLQRLIRRLALRLVEHGVAGSREHAERIIAVSGAVHLVDVVRALEESRRLVERYMREGGPPVEPPKPLEAAAERERG</sequence>
<protein>
    <submittedName>
        <fullName evidence="2">Uncharacterized protein</fullName>
    </submittedName>
</protein>
<accession>A0A0V8RWK8</accession>
<dbReference type="EMBL" id="LNTB01000001">
    <property type="protein sequence ID" value="KSW12446.1"/>
    <property type="molecule type" value="Genomic_DNA"/>
</dbReference>
<proteinExistence type="predicted"/>
<evidence type="ECO:0000313" key="2">
    <source>
        <dbReference type="EMBL" id="KSW12446.1"/>
    </source>
</evidence>
<gene>
    <name evidence="2" type="ORF">CF15_06900</name>
</gene>
<reference evidence="2 3" key="1">
    <citation type="submission" date="2015-11" db="EMBL/GenBank/DDBJ databases">
        <title>Genome sequence of Pyrodictium occultum PL-19, a marine hyperthermophilic archaeon isolated from Volcano, Italy.</title>
        <authorList>
            <person name="Utturkar S."/>
            <person name="Huber H."/>
            <person name="Leptihn S."/>
            <person name="Brown S."/>
            <person name="Stetter K.O."/>
            <person name="Podar M."/>
        </authorList>
    </citation>
    <scope>NUCLEOTIDE SEQUENCE [LARGE SCALE GENOMIC DNA]</scope>
    <source>
        <strain evidence="2 3">PL-19</strain>
    </source>
</reference>
<dbReference type="RefSeq" id="WP_058371130.1">
    <property type="nucleotide sequence ID" value="NZ_LNTB01000001.1"/>
</dbReference>
<evidence type="ECO:0000313" key="3">
    <source>
        <dbReference type="Proteomes" id="UP000053352"/>
    </source>
</evidence>
<keyword evidence="3" id="KW-1185">Reference proteome</keyword>
<dbReference type="STRING" id="2309.CF15_06900"/>
<name>A0A0V8RWK8_PYROC</name>
<organism evidence="2 3">
    <name type="scientific">Pyrodictium occultum</name>
    <dbReference type="NCBI Taxonomy" id="2309"/>
    <lineage>
        <taxon>Archaea</taxon>
        <taxon>Thermoproteota</taxon>
        <taxon>Thermoprotei</taxon>
        <taxon>Desulfurococcales</taxon>
        <taxon>Pyrodictiaceae</taxon>
        <taxon>Pyrodictium</taxon>
    </lineage>
</organism>